<reference evidence="1 2" key="1">
    <citation type="submission" date="2019-03" db="EMBL/GenBank/DDBJ databases">
        <title>Genomic Encyclopedia of Type Strains, Phase IV (KMG-IV): sequencing the most valuable type-strain genomes for metagenomic binning, comparative biology and taxonomic classification.</title>
        <authorList>
            <person name="Goeker M."/>
        </authorList>
    </citation>
    <scope>NUCLEOTIDE SEQUENCE [LARGE SCALE GENOMIC DNA]</scope>
    <source>
        <strain evidence="1 2">DSM 11901</strain>
    </source>
</reference>
<sequence>MAYPEATDTKFGVFSDRLVDIIYIVANVFS</sequence>
<dbReference type="Proteomes" id="UP000294593">
    <property type="component" value="Unassembled WGS sequence"/>
</dbReference>
<evidence type="ECO:0000313" key="2">
    <source>
        <dbReference type="Proteomes" id="UP000294593"/>
    </source>
</evidence>
<accession>A0A4R6RFR7</accession>
<proteinExistence type="predicted"/>
<organism evidence="1 2">
    <name type="scientific">Aquabacterium commune</name>
    <dbReference type="NCBI Taxonomy" id="70586"/>
    <lineage>
        <taxon>Bacteria</taxon>
        <taxon>Pseudomonadati</taxon>
        <taxon>Pseudomonadota</taxon>
        <taxon>Betaproteobacteria</taxon>
        <taxon>Burkholderiales</taxon>
        <taxon>Aquabacterium</taxon>
    </lineage>
</organism>
<dbReference type="EMBL" id="SNXW01000003">
    <property type="protein sequence ID" value="TDP84506.1"/>
    <property type="molecule type" value="Genomic_DNA"/>
</dbReference>
<dbReference type="AlphaFoldDB" id="A0A4R6RFR7"/>
<evidence type="ECO:0000313" key="1">
    <source>
        <dbReference type="EMBL" id="TDP84506.1"/>
    </source>
</evidence>
<keyword evidence="2" id="KW-1185">Reference proteome</keyword>
<gene>
    <name evidence="1" type="ORF">EV672_10374</name>
</gene>
<comment type="caution">
    <text evidence="1">The sequence shown here is derived from an EMBL/GenBank/DDBJ whole genome shotgun (WGS) entry which is preliminary data.</text>
</comment>
<name>A0A4R6RFR7_9BURK</name>
<protein>
    <submittedName>
        <fullName evidence="1">Uncharacterized protein</fullName>
    </submittedName>
</protein>